<reference evidence="1" key="2">
    <citation type="journal article" date="2015" name="Data Brief">
        <title>Shoot transcriptome of the giant reed, Arundo donax.</title>
        <authorList>
            <person name="Barrero R.A."/>
            <person name="Guerrero F.D."/>
            <person name="Moolhuijzen P."/>
            <person name="Goolsby J.A."/>
            <person name="Tidwell J."/>
            <person name="Bellgard S.E."/>
            <person name="Bellgard M.I."/>
        </authorList>
    </citation>
    <scope>NUCLEOTIDE SEQUENCE</scope>
    <source>
        <tissue evidence="1">Shoot tissue taken approximately 20 cm above the soil surface</tissue>
    </source>
</reference>
<evidence type="ECO:0000313" key="1">
    <source>
        <dbReference type="EMBL" id="JAD23444.1"/>
    </source>
</evidence>
<dbReference type="SUPFAM" id="SSF51197">
    <property type="entry name" value="Clavaminate synthase-like"/>
    <property type="match status" value="1"/>
</dbReference>
<dbReference type="Gene3D" id="2.60.120.330">
    <property type="entry name" value="B-lactam Antibiotic, Isopenicillin N Synthase, Chain"/>
    <property type="match status" value="1"/>
</dbReference>
<dbReference type="EMBL" id="GBRH01274451">
    <property type="protein sequence ID" value="JAD23444.1"/>
    <property type="molecule type" value="Transcribed_RNA"/>
</dbReference>
<reference evidence="1" key="1">
    <citation type="submission" date="2014-09" db="EMBL/GenBank/DDBJ databases">
        <authorList>
            <person name="Magalhaes I.L.F."/>
            <person name="Oliveira U."/>
            <person name="Santos F.R."/>
            <person name="Vidigal T.H.D.A."/>
            <person name="Brescovit A.D."/>
            <person name="Santos A.J."/>
        </authorList>
    </citation>
    <scope>NUCLEOTIDE SEQUENCE</scope>
    <source>
        <tissue evidence="1">Shoot tissue taken approximately 20 cm above the soil surface</tissue>
    </source>
</reference>
<accession>A0A0A8YBU7</accession>
<dbReference type="InterPro" id="IPR027443">
    <property type="entry name" value="IPNS-like_sf"/>
</dbReference>
<sequence length="71" mass="8035">MVNADEERLSVALFYNPRSDLPLAPMPELVSPERPPLYKPMTFDEYRLYIRRKGPQGKSQVESLKAAGGGR</sequence>
<dbReference type="AlphaFoldDB" id="A0A0A8YBU7"/>
<protein>
    <submittedName>
        <fullName evidence="1">Uncharacterized protein</fullName>
    </submittedName>
</protein>
<proteinExistence type="predicted"/>
<name>A0A0A8YBU7_ARUDO</name>
<organism evidence="1">
    <name type="scientific">Arundo donax</name>
    <name type="common">Giant reed</name>
    <name type="synonym">Donax arundinaceus</name>
    <dbReference type="NCBI Taxonomy" id="35708"/>
    <lineage>
        <taxon>Eukaryota</taxon>
        <taxon>Viridiplantae</taxon>
        <taxon>Streptophyta</taxon>
        <taxon>Embryophyta</taxon>
        <taxon>Tracheophyta</taxon>
        <taxon>Spermatophyta</taxon>
        <taxon>Magnoliopsida</taxon>
        <taxon>Liliopsida</taxon>
        <taxon>Poales</taxon>
        <taxon>Poaceae</taxon>
        <taxon>PACMAD clade</taxon>
        <taxon>Arundinoideae</taxon>
        <taxon>Arundineae</taxon>
        <taxon>Arundo</taxon>
    </lineage>
</organism>